<dbReference type="Proteomes" id="UP000194360">
    <property type="component" value="Unassembled WGS sequence"/>
</dbReference>
<feature type="region of interest" description="Disordered" evidence="1">
    <location>
        <begin position="74"/>
        <end position="118"/>
    </location>
</feature>
<dbReference type="EMBL" id="MIGB01000086">
    <property type="protein sequence ID" value="OSY34480.1"/>
    <property type="molecule type" value="Genomic_DNA"/>
</dbReference>
<comment type="caution">
    <text evidence="2">The sequence shown here is derived from an EMBL/GenBank/DDBJ whole genome shotgun (WGS) entry which is preliminary data.</text>
</comment>
<proteinExistence type="predicted"/>
<dbReference type="STRING" id="2074.BG845_06808"/>
<keyword evidence="3" id="KW-1185">Reference proteome</keyword>
<evidence type="ECO:0000256" key="1">
    <source>
        <dbReference type="SAM" id="MobiDB-lite"/>
    </source>
</evidence>
<feature type="region of interest" description="Disordered" evidence="1">
    <location>
        <begin position="238"/>
        <end position="284"/>
    </location>
</feature>
<organism evidence="2 3">
    <name type="scientific">Pseudonocardia autotrophica</name>
    <name type="common">Amycolata autotrophica</name>
    <name type="synonym">Nocardia autotrophica</name>
    <dbReference type="NCBI Taxonomy" id="2074"/>
    <lineage>
        <taxon>Bacteria</taxon>
        <taxon>Bacillati</taxon>
        <taxon>Actinomycetota</taxon>
        <taxon>Actinomycetes</taxon>
        <taxon>Pseudonocardiales</taxon>
        <taxon>Pseudonocardiaceae</taxon>
        <taxon>Pseudonocardia</taxon>
    </lineage>
</organism>
<protein>
    <submittedName>
        <fullName evidence="2">Uncharacterized protein</fullName>
    </submittedName>
</protein>
<reference evidence="2 3" key="1">
    <citation type="submission" date="2016-09" db="EMBL/GenBank/DDBJ databases">
        <title>Pseudonocardia autotrophica DSM535, a candidate organism with high potential of specific P450 cytochromes.</title>
        <authorList>
            <person name="Grumaz C."/>
            <person name="Vainshtein Y."/>
            <person name="Kirstahler P."/>
            <person name="Sohn K."/>
        </authorList>
    </citation>
    <scope>NUCLEOTIDE SEQUENCE [LARGE SCALE GENOMIC DNA]</scope>
    <source>
        <strain evidence="2 3">DSM 535</strain>
    </source>
</reference>
<feature type="region of interest" description="Disordered" evidence="1">
    <location>
        <begin position="1"/>
        <end position="30"/>
    </location>
</feature>
<evidence type="ECO:0000313" key="2">
    <source>
        <dbReference type="EMBL" id="OSY34480.1"/>
    </source>
</evidence>
<gene>
    <name evidence="2" type="ORF">BG845_06808</name>
</gene>
<evidence type="ECO:0000313" key="3">
    <source>
        <dbReference type="Proteomes" id="UP000194360"/>
    </source>
</evidence>
<name>A0A1Y2MGU5_PSEAH</name>
<feature type="compositionally biased region" description="Basic and acidic residues" evidence="1">
    <location>
        <begin position="14"/>
        <end position="27"/>
    </location>
</feature>
<feature type="compositionally biased region" description="Basic and acidic residues" evidence="1">
    <location>
        <begin position="74"/>
        <end position="116"/>
    </location>
</feature>
<dbReference type="AlphaFoldDB" id="A0A1Y2MGU5"/>
<accession>A0A1Y2MGU5</accession>
<sequence>MEVAEAAGHLSARLRPDTVRPYTDHATHAGRQIGACRRLGQRAVDGDPKQRATSWARLRRWAYVLDFAGRPCRDSANSDRTAQARRDRQLSHSRTGPDDAERLDRAEDTTGADRTDGGLVLTSRRRTASVARGIRYRNRSGPTTTGSTISGTGACSCWSDRRHRSCGGRGRRRDLTVSALVGECGQGRGRTADLPLFSPGSATPTHSVVSMGVAVTSANVRECSAPANDVAIHVATPLKHSAPPSRKSAVPKYRSSTQCGADTLAPRSVKGGPTPSATGGDATSWDRGVPVWAWDRCPLLVAHTHWAVHRASDLIAAIPSPTVANA</sequence>